<reference evidence="1 2" key="1">
    <citation type="submission" date="2015-05" db="EMBL/GenBank/DDBJ databases">
        <authorList>
            <person name="Goodhead I."/>
        </authorList>
    </citation>
    <scope>NUCLEOTIDE SEQUENCE [LARGE SCALE GENOMIC DNA]</scope>
    <source>
        <strain evidence="2">morsitans</strain>
    </source>
</reference>
<protein>
    <submittedName>
        <fullName evidence="1">Uncharacterized protein</fullName>
    </submittedName>
</protein>
<gene>
    <name evidence="1" type="ORF">SGGMMB4_05520</name>
</gene>
<dbReference type="Proteomes" id="UP000245838">
    <property type="component" value="Chromosome sggmmb4_Chromosome"/>
</dbReference>
<sequence length="46" mass="4770">MVGLVMALSGSRIAISPKVFIGCQAILGCMTSRRSLTFHFGGAGQV</sequence>
<evidence type="ECO:0000313" key="2">
    <source>
        <dbReference type="Proteomes" id="UP000245838"/>
    </source>
</evidence>
<proteinExistence type="predicted"/>
<dbReference type="AlphaFoldDB" id="A0A193QP36"/>
<dbReference type="EMBL" id="LN854557">
    <property type="protein sequence ID" value="CRL46695.1"/>
    <property type="molecule type" value="Genomic_DNA"/>
</dbReference>
<accession>A0A193QP36</accession>
<organism evidence="1 2">
    <name type="scientific">Sodalis glossinidius (strain morsitans)</name>
    <dbReference type="NCBI Taxonomy" id="343509"/>
    <lineage>
        <taxon>Bacteria</taxon>
        <taxon>Pseudomonadati</taxon>
        <taxon>Pseudomonadota</taxon>
        <taxon>Gammaproteobacteria</taxon>
        <taxon>Enterobacterales</taxon>
        <taxon>Bruguierivoracaceae</taxon>
        <taxon>Sodalis</taxon>
    </lineage>
</organism>
<evidence type="ECO:0000313" key="1">
    <source>
        <dbReference type="EMBL" id="CRL46695.1"/>
    </source>
</evidence>
<name>A0A193QP36_SODGM</name>